<dbReference type="Pfam" id="PF03544">
    <property type="entry name" value="TonB_C"/>
    <property type="match status" value="1"/>
</dbReference>
<dbReference type="Gene3D" id="2.170.130.10">
    <property type="entry name" value="TonB-dependent receptor, plug domain"/>
    <property type="match status" value="1"/>
</dbReference>
<evidence type="ECO:0000256" key="2">
    <source>
        <dbReference type="ARBA" id="ARBA00022448"/>
    </source>
</evidence>
<dbReference type="InterPro" id="IPR036942">
    <property type="entry name" value="Beta-barrel_TonB_sf"/>
</dbReference>
<evidence type="ECO:0000259" key="13">
    <source>
        <dbReference type="Pfam" id="PF07715"/>
    </source>
</evidence>
<dbReference type="Pfam" id="PF00593">
    <property type="entry name" value="TonB_dep_Rec_b-barrel"/>
    <property type="match status" value="1"/>
</dbReference>
<evidence type="ECO:0000256" key="10">
    <source>
        <dbReference type="SAM" id="SignalP"/>
    </source>
</evidence>
<gene>
    <name evidence="14" type="ORF">BCY86_00565</name>
</gene>
<dbReference type="Gene3D" id="2.40.170.20">
    <property type="entry name" value="TonB-dependent receptor, beta-barrel domain"/>
    <property type="match status" value="1"/>
</dbReference>
<keyword evidence="3" id="KW-1134">Transmembrane beta strand</keyword>
<keyword evidence="10" id="KW-0732">Signal</keyword>
<organism evidence="14 15">
    <name type="scientific">Pajaroellobacter abortibovis</name>
    <dbReference type="NCBI Taxonomy" id="1882918"/>
    <lineage>
        <taxon>Bacteria</taxon>
        <taxon>Pseudomonadati</taxon>
        <taxon>Myxococcota</taxon>
        <taxon>Polyangia</taxon>
        <taxon>Polyangiales</taxon>
        <taxon>Polyangiaceae</taxon>
    </lineage>
</organism>
<keyword evidence="7" id="KW-0998">Cell outer membrane</keyword>
<feature type="domain" description="TonB C-terminal" evidence="12">
    <location>
        <begin position="52"/>
        <end position="109"/>
    </location>
</feature>
<comment type="similarity">
    <text evidence="8">Belongs to the TonB-dependent receptor family.</text>
</comment>
<dbReference type="InterPro" id="IPR039426">
    <property type="entry name" value="TonB-dep_rcpt-like"/>
</dbReference>
<feature type="chain" id="PRO_5012679337" description="TonB-dependent receptor" evidence="10">
    <location>
        <begin position="20"/>
        <end position="827"/>
    </location>
</feature>
<evidence type="ECO:0000259" key="12">
    <source>
        <dbReference type="Pfam" id="PF03544"/>
    </source>
</evidence>
<dbReference type="InterPro" id="IPR012910">
    <property type="entry name" value="Plug_dom"/>
</dbReference>
<dbReference type="SUPFAM" id="SSF74653">
    <property type="entry name" value="TolA/TonB C-terminal domain"/>
    <property type="match status" value="1"/>
</dbReference>
<evidence type="ECO:0000259" key="11">
    <source>
        <dbReference type="Pfam" id="PF00593"/>
    </source>
</evidence>
<evidence type="ECO:0000313" key="14">
    <source>
        <dbReference type="EMBL" id="APR99335.1"/>
    </source>
</evidence>
<evidence type="ECO:0000256" key="3">
    <source>
        <dbReference type="ARBA" id="ARBA00022452"/>
    </source>
</evidence>
<feature type="domain" description="TonB-dependent receptor plug" evidence="13">
    <location>
        <begin position="163"/>
        <end position="261"/>
    </location>
</feature>
<evidence type="ECO:0000256" key="7">
    <source>
        <dbReference type="ARBA" id="ARBA00023237"/>
    </source>
</evidence>
<dbReference type="InterPro" id="IPR037066">
    <property type="entry name" value="Plug_dom_sf"/>
</dbReference>
<feature type="compositionally biased region" description="Low complexity" evidence="9">
    <location>
        <begin position="117"/>
        <end position="131"/>
    </location>
</feature>
<evidence type="ECO:0000256" key="4">
    <source>
        <dbReference type="ARBA" id="ARBA00022692"/>
    </source>
</evidence>
<dbReference type="AlphaFoldDB" id="A0A1L6MV57"/>
<keyword evidence="15" id="KW-1185">Reference proteome</keyword>
<sequence length="827" mass="91846">MKWKTVLLVALLWPWRGGAVESQVVPPEPIKEVLAKWPQGYPSSSNPMIPLLVWIDAEGKVKQVESQDTSLDPALVTAARVAASQWEFKPALQGAKPVGAKIRLVIQFESPPLLASPSPSVSDAASFSSLPQDQSDEEYHINVRSKRGRESVAAGDMDIKIGQLGDVPRQSAEGMLRLVPGLVLTSHSGQGHASSMFMRGFDVGEGQNIEFQLEGIPLNQPLNPHGHGYADSHLIIPELLQTIHVIEGPFDPRQGDFAVAGSMNYQLGMKHRGLFAKSAYGSFDTRRLVVLWGSQEHSNRTVGGIDFTDSKGFGLNRKFSEARTIAQYEHTFENGTVLTFLGLGYVARFDSAGVIREDDVATRRMPCAADQDSQFFCLYDSNQGGITNWHGFSMRLSKKAKSYAWGNQVFLNVHQLRFRHNFTGFLHDKEVPGGMQRGDGNDQLYQATTVGGRGHYTLNLDWRGGRHEVEVGYFMRYDSGTSAQRRLRFDDGSPYRIDFSNQIGFANLGLYGAGRFIASPWLVLRGGLRVDTFGYSIINQKSSLTDALEQRLAPPSSDALAMSLEPRASGEVILTPCMSWVTSAGVGVRSADAKGMISDAAPAGLVYATETGVVANRRTNRQELLGRLAGFYTRVTQDQMFDEEEGRAINIGTSHRFGMMAMMRWIPWWGLDTQASLAYSEAYLSRSEQNPLQEMADHRLLYIPQWTARADASLRRSLPMTQGKLHYTLACGTSYITPRSLPFDQRSLAFWSVDVAGKVRWKWIEMGIEMTNLLDRRNQQFIQSYPSNFQGPEAFPSRLVQPHFAAGPPRTILGTLTLYWDPLPNTS</sequence>
<dbReference type="SUPFAM" id="SSF56935">
    <property type="entry name" value="Porins"/>
    <property type="match status" value="1"/>
</dbReference>
<feature type="domain" description="TonB-dependent receptor-like beta-barrel" evidence="11">
    <location>
        <begin position="400"/>
        <end position="772"/>
    </location>
</feature>
<evidence type="ECO:0008006" key="16">
    <source>
        <dbReference type="Google" id="ProtNLM"/>
    </source>
</evidence>
<comment type="subcellular location">
    <subcellularLocation>
        <location evidence="1">Cell outer membrane</location>
        <topology evidence="1">Multi-pass membrane protein</topology>
    </subcellularLocation>
</comment>
<dbReference type="GO" id="GO:0015344">
    <property type="term" value="F:siderophore uptake transmembrane transporter activity"/>
    <property type="evidence" value="ECO:0007669"/>
    <property type="project" value="TreeGrafter"/>
</dbReference>
<dbReference type="OrthoDB" id="99480at2"/>
<keyword evidence="2" id="KW-0813">Transport</keyword>
<keyword evidence="5 8" id="KW-0798">TonB box</keyword>
<dbReference type="Proteomes" id="UP000185544">
    <property type="component" value="Chromosome"/>
</dbReference>
<dbReference type="EMBL" id="CP016908">
    <property type="protein sequence ID" value="APR99335.1"/>
    <property type="molecule type" value="Genomic_DNA"/>
</dbReference>
<evidence type="ECO:0000256" key="8">
    <source>
        <dbReference type="RuleBase" id="RU003357"/>
    </source>
</evidence>
<dbReference type="InterPro" id="IPR000531">
    <property type="entry name" value="Beta-barrel_TonB"/>
</dbReference>
<proteinExistence type="inferred from homology"/>
<dbReference type="InterPro" id="IPR037682">
    <property type="entry name" value="TonB_C"/>
</dbReference>
<keyword evidence="4" id="KW-0812">Transmembrane</keyword>
<reference evidence="14 15" key="1">
    <citation type="submission" date="2016-08" db="EMBL/GenBank/DDBJ databases">
        <title>Identification and validation of antigenic proteins from Pajaroellobacter abortibovis using de-novo genome sequence assembly and reverse vaccinology.</title>
        <authorList>
            <person name="Welly B.T."/>
            <person name="Miller M.R."/>
            <person name="Stott J.L."/>
            <person name="Blanchard M.T."/>
            <person name="Islas-Trejo A.D."/>
            <person name="O'Rourke S.M."/>
            <person name="Young A.E."/>
            <person name="Medrano J.F."/>
            <person name="Van Eenennaam A.L."/>
        </authorList>
    </citation>
    <scope>NUCLEOTIDE SEQUENCE [LARGE SCALE GENOMIC DNA]</scope>
    <source>
        <strain evidence="14 15">BTF92-0548A/99-0131</strain>
    </source>
</reference>
<evidence type="ECO:0000313" key="15">
    <source>
        <dbReference type="Proteomes" id="UP000185544"/>
    </source>
</evidence>
<dbReference type="GO" id="GO:0009279">
    <property type="term" value="C:cell outer membrane"/>
    <property type="evidence" value="ECO:0007669"/>
    <property type="project" value="UniProtKB-SubCell"/>
</dbReference>
<feature type="signal peptide" evidence="10">
    <location>
        <begin position="1"/>
        <end position="19"/>
    </location>
</feature>
<dbReference type="Gene3D" id="3.30.1150.10">
    <property type="match status" value="1"/>
</dbReference>
<keyword evidence="6 8" id="KW-0472">Membrane</keyword>
<evidence type="ECO:0000256" key="1">
    <source>
        <dbReference type="ARBA" id="ARBA00004571"/>
    </source>
</evidence>
<dbReference type="STRING" id="1882918.BCY86_00565"/>
<name>A0A1L6MV57_9BACT</name>
<protein>
    <recommendedName>
        <fullName evidence="16">TonB-dependent receptor</fullName>
    </recommendedName>
</protein>
<evidence type="ECO:0000256" key="6">
    <source>
        <dbReference type="ARBA" id="ARBA00023136"/>
    </source>
</evidence>
<dbReference type="RefSeq" id="WP_083604082.1">
    <property type="nucleotide sequence ID" value="NZ_CP016908.1"/>
</dbReference>
<feature type="region of interest" description="Disordered" evidence="9">
    <location>
        <begin position="117"/>
        <end position="138"/>
    </location>
</feature>
<evidence type="ECO:0000256" key="5">
    <source>
        <dbReference type="ARBA" id="ARBA00023077"/>
    </source>
</evidence>
<dbReference type="PANTHER" id="PTHR30069:SF49">
    <property type="entry name" value="OUTER MEMBRANE PROTEIN C"/>
    <property type="match status" value="1"/>
</dbReference>
<dbReference type="GO" id="GO:0044718">
    <property type="term" value="P:siderophore transmembrane transport"/>
    <property type="evidence" value="ECO:0007669"/>
    <property type="project" value="TreeGrafter"/>
</dbReference>
<dbReference type="PANTHER" id="PTHR30069">
    <property type="entry name" value="TONB-DEPENDENT OUTER MEMBRANE RECEPTOR"/>
    <property type="match status" value="1"/>
</dbReference>
<evidence type="ECO:0000256" key="9">
    <source>
        <dbReference type="SAM" id="MobiDB-lite"/>
    </source>
</evidence>
<accession>A0A1L6MV57</accession>
<dbReference type="KEGG" id="pabo:BCY86_00565"/>
<dbReference type="Pfam" id="PF07715">
    <property type="entry name" value="Plug"/>
    <property type="match status" value="1"/>
</dbReference>